<dbReference type="Proteomes" id="UP000318833">
    <property type="component" value="Unassembled WGS sequence"/>
</dbReference>
<evidence type="ECO:0000313" key="1">
    <source>
        <dbReference type="EMBL" id="TSE05253.1"/>
    </source>
</evidence>
<dbReference type="RefSeq" id="WP_143918179.1">
    <property type="nucleotide sequence ID" value="NZ_CANMXV010000072.1"/>
</dbReference>
<sequence length="365" mass="41450">MAFNIDVQVLLDSINKLSDADKVSFNEIIFKEYIQSGDITEYHDIITGVKCNSPIPFGDSEQPWDFMHNAARRASACDSITTEVGVTLSKKTWNTAVYTNAIEFCYKDIDCKLKDFMNSERCSDPDPNGTLYLDFLVDLVGQNIRNSHWTKTYFSGITSTHPALNGHDGLFVQYVAISNSRPEQRITIDENAGATYADQKLGYTTGYDTYNAIHEAMEDSETLREKGDTPIKSTRELATNYLRWLRKEKQVNCCERDPQTNVYTLEGLNIYGRPIKVVNEWDKIIKAVDGEGNPIFPELNNGTRYTNPHRAVCTYKSNEPIGTCDSGELSNLDIVYNPYDKKTKVESEYDFDVKVLRDTDFILAM</sequence>
<reference evidence="1 2" key="1">
    <citation type="submission" date="2019-07" db="EMBL/GenBank/DDBJ databases">
        <title>The draft genome sequence of Aquimarina algiphila M91.</title>
        <authorList>
            <person name="Meng X."/>
        </authorList>
    </citation>
    <scope>NUCLEOTIDE SEQUENCE [LARGE SCALE GENOMIC DNA]</scope>
    <source>
        <strain evidence="1 2">M91</strain>
    </source>
</reference>
<dbReference type="EMBL" id="VLNR01000064">
    <property type="protein sequence ID" value="TSE05253.1"/>
    <property type="molecule type" value="Genomic_DNA"/>
</dbReference>
<comment type="caution">
    <text evidence="1">The sequence shown here is derived from an EMBL/GenBank/DDBJ whole genome shotgun (WGS) entry which is preliminary data.</text>
</comment>
<proteinExistence type="predicted"/>
<dbReference type="OrthoDB" id="1267762at2"/>
<protein>
    <submittedName>
        <fullName evidence="1">Uncharacterized protein</fullName>
    </submittedName>
</protein>
<keyword evidence="2" id="KW-1185">Reference proteome</keyword>
<gene>
    <name evidence="1" type="ORF">FOF46_23610</name>
</gene>
<dbReference type="AlphaFoldDB" id="A0A554VE50"/>
<name>A0A554VE50_9FLAO</name>
<evidence type="ECO:0000313" key="2">
    <source>
        <dbReference type="Proteomes" id="UP000318833"/>
    </source>
</evidence>
<organism evidence="1 2">
    <name type="scientific">Aquimarina algiphila</name>
    <dbReference type="NCBI Taxonomy" id="2047982"/>
    <lineage>
        <taxon>Bacteria</taxon>
        <taxon>Pseudomonadati</taxon>
        <taxon>Bacteroidota</taxon>
        <taxon>Flavobacteriia</taxon>
        <taxon>Flavobacteriales</taxon>
        <taxon>Flavobacteriaceae</taxon>
        <taxon>Aquimarina</taxon>
    </lineage>
</organism>
<accession>A0A554VE50</accession>